<dbReference type="NCBIfam" id="TIGR00484">
    <property type="entry name" value="EF-G"/>
    <property type="match status" value="1"/>
</dbReference>
<dbReference type="InterPro" id="IPR035647">
    <property type="entry name" value="EFG_III/V"/>
</dbReference>
<dbReference type="PRINTS" id="PR00315">
    <property type="entry name" value="ELONGATNFCT"/>
</dbReference>
<dbReference type="InterPro" id="IPR047872">
    <property type="entry name" value="EFG_IV"/>
</dbReference>
<dbReference type="SUPFAM" id="SSF54211">
    <property type="entry name" value="Ribosomal protein S5 domain 2-like"/>
    <property type="match status" value="1"/>
</dbReference>
<dbReference type="Pfam" id="PF00679">
    <property type="entry name" value="EFG_C"/>
    <property type="match status" value="1"/>
</dbReference>
<evidence type="ECO:0000256" key="5">
    <source>
        <dbReference type="NCBIfam" id="TIGR00484"/>
    </source>
</evidence>
<dbReference type="SMART" id="SM00889">
    <property type="entry name" value="EFG_IV"/>
    <property type="match status" value="1"/>
</dbReference>
<dbReference type="InterPro" id="IPR000640">
    <property type="entry name" value="EFG_V-like"/>
</dbReference>
<dbReference type="InterPro" id="IPR014721">
    <property type="entry name" value="Ribsml_uS5_D2-typ_fold_subgr"/>
</dbReference>
<protein>
    <recommendedName>
        <fullName evidence="2 5">Elongation factor G</fullName>
    </recommendedName>
</protein>
<dbReference type="Pfam" id="PF22042">
    <property type="entry name" value="EF-G_D2"/>
    <property type="match status" value="1"/>
</dbReference>
<sequence length="693" mass="76731">MKDYSIKNLRNVGLMGHNGTGKTSLAESLLYYSKITDRLGNIEDGTTVLDFDTEEKKRQFSIALSVAPIELDNVKINLIDIPGYADFQGECIEGMRAVDVGMIVVSGVSGVKAGTERAWEYCNKIKLPRTFFINKLDRENSDFNKVLASLKEKFGISVVPIQYPIGEEDNFKGVINIISKQARVYDVKTKEIKILDIPEELHDEVENCKKMIMEAVAETDEVLLDKYFSEGELSDEEIYKGLISGCASGDIAPVMCGSATKVIGMDSLIDDIVECFPSPEYAIPQKAVDVLKDEEVFVNLNQDKPFSALVFKTIADPFVGRISFFRVITGEAKDDMTVLNVNKDKNEKLSHICFIRGKTQIPAKRIIAGDIGAISKLQYTNTGDTLSSPDFKVIYDKMNFPKTVFSMAVIPQAKGDEEKISQALAKLKDEDPVFQIDRDVENAEIVISGLGETHINVIASKIKSKFGVEALLSLPKVPYKETIKGFSDVQGKHKKQSGGHGQYGDVVIKFERRTDGEEELEFIDNVVGGAVPRNFIPAVEKGLRECITHGVLAGCPVIGLKATLHDGSYHSVDSSEMAFKVAASIAYKKGLEQAKPILLEPIMKVEVILPNEYMGDVIADINKKRGRVIGMEPEGGKQKVISEIPLAEIRKYATELRSLTQGRGVFTKEFVRYEEVPEIEVAKAIESINELRK</sequence>
<dbReference type="NCBIfam" id="NF009379">
    <property type="entry name" value="PRK12740.1-3"/>
    <property type="match status" value="1"/>
</dbReference>
<dbReference type="GO" id="GO:0005525">
    <property type="term" value="F:GTP binding"/>
    <property type="evidence" value="ECO:0007669"/>
    <property type="project" value="UniProtKB-UniRule"/>
</dbReference>
<evidence type="ECO:0000313" key="7">
    <source>
        <dbReference type="EMBL" id="OOM63396.1"/>
    </source>
</evidence>
<keyword evidence="3" id="KW-0547">Nucleotide-binding</keyword>
<dbReference type="RefSeq" id="WP_077837827.1">
    <property type="nucleotide sequence ID" value="NZ_JABTAE010000001.1"/>
</dbReference>
<dbReference type="Gene3D" id="3.40.50.300">
    <property type="entry name" value="P-loop containing nucleotide triphosphate hydrolases"/>
    <property type="match status" value="1"/>
</dbReference>
<dbReference type="PANTHER" id="PTHR43261">
    <property type="entry name" value="TRANSLATION ELONGATION FACTOR G-RELATED"/>
    <property type="match status" value="1"/>
</dbReference>
<keyword evidence="4" id="KW-0342">GTP-binding</keyword>
<feature type="domain" description="Tr-type G" evidence="6">
    <location>
        <begin position="7"/>
        <end position="280"/>
    </location>
</feature>
<name>A0A1S8SCN2_CLOBE</name>
<dbReference type="GO" id="GO:0003924">
    <property type="term" value="F:GTPase activity"/>
    <property type="evidence" value="ECO:0007669"/>
    <property type="project" value="InterPro"/>
</dbReference>
<dbReference type="NCBIfam" id="TIGR00231">
    <property type="entry name" value="small_GTP"/>
    <property type="match status" value="1"/>
</dbReference>
<organism evidence="7 8">
    <name type="scientific">Clostridium beijerinckii</name>
    <name type="common">Clostridium MP</name>
    <dbReference type="NCBI Taxonomy" id="1520"/>
    <lineage>
        <taxon>Bacteria</taxon>
        <taxon>Bacillati</taxon>
        <taxon>Bacillota</taxon>
        <taxon>Clostridia</taxon>
        <taxon>Eubacteriales</taxon>
        <taxon>Clostridiaceae</taxon>
        <taxon>Clostridium</taxon>
    </lineage>
</organism>
<dbReference type="InterPro" id="IPR005517">
    <property type="entry name" value="Transl_elong_EFG/EF2_IV"/>
</dbReference>
<dbReference type="Gene3D" id="3.30.70.240">
    <property type="match status" value="1"/>
</dbReference>
<dbReference type="Gene3D" id="3.30.230.10">
    <property type="match status" value="1"/>
</dbReference>
<gene>
    <name evidence="7" type="primary">fusA_2</name>
    <name evidence="7" type="ORF">CLBCK_10800</name>
</gene>
<comment type="caution">
    <text evidence="7">The sequence shown here is derived from an EMBL/GenBank/DDBJ whole genome shotgun (WGS) entry which is preliminary data.</text>
</comment>
<evidence type="ECO:0000259" key="6">
    <source>
        <dbReference type="PROSITE" id="PS51722"/>
    </source>
</evidence>
<dbReference type="CDD" id="cd01434">
    <property type="entry name" value="EFG_mtEFG1_IV"/>
    <property type="match status" value="1"/>
</dbReference>
<dbReference type="EMBL" id="LZZI01000013">
    <property type="protein sequence ID" value="OOM63396.1"/>
    <property type="molecule type" value="Genomic_DNA"/>
</dbReference>
<dbReference type="FunFam" id="3.30.70.240:FF:000001">
    <property type="entry name" value="Elongation factor G"/>
    <property type="match status" value="1"/>
</dbReference>
<dbReference type="Pfam" id="PF00009">
    <property type="entry name" value="GTP_EFTU"/>
    <property type="match status" value="1"/>
</dbReference>
<dbReference type="SUPFAM" id="SSF50447">
    <property type="entry name" value="Translation proteins"/>
    <property type="match status" value="1"/>
</dbReference>
<dbReference type="NCBIfam" id="NF009381">
    <property type="entry name" value="PRK12740.1-5"/>
    <property type="match status" value="1"/>
</dbReference>
<dbReference type="Gene3D" id="2.40.30.10">
    <property type="entry name" value="Translation factors"/>
    <property type="match status" value="1"/>
</dbReference>
<dbReference type="Gene3D" id="3.30.70.870">
    <property type="entry name" value="Elongation Factor G (Translational Gtpase), domain 3"/>
    <property type="match status" value="1"/>
</dbReference>
<dbReference type="InterPro" id="IPR053905">
    <property type="entry name" value="EF-G-like_DII"/>
</dbReference>
<dbReference type="SUPFAM" id="SSF54980">
    <property type="entry name" value="EF-G C-terminal domain-like"/>
    <property type="match status" value="2"/>
</dbReference>
<dbReference type="PROSITE" id="PS51722">
    <property type="entry name" value="G_TR_2"/>
    <property type="match status" value="1"/>
</dbReference>
<dbReference type="CDD" id="cd03713">
    <property type="entry name" value="EFG_mtEFG_C"/>
    <property type="match status" value="1"/>
</dbReference>
<dbReference type="Pfam" id="PF03764">
    <property type="entry name" value="EFG_IV"/>
    <property type="match status" value="1"/>
</dbReference>
<comment type="similarity">
    <text evidence="1">Belongs to the TRAFAC class translation factor GTPase superfamily. Classic translation factor GTPase family. EF-G/EF-2 subfamily.</text>
</comment>
<dbReference type="InterPro" id="IPR041095">
    <property type="entry name" value="EFG_II"/>
</dbReference>
<evidence type="ECO:0000313" key="8">
    <source>
        <dbReference type="Proteomes" id="UP000190973"/>
    </source>
</evidence>
<dbReference type="InterPro" id="IPR005225">
    <property type="entry name" value="Small_GTP-bd"/>
</dbReference>
<dbReference type="AlphaFoldDB" id="A0A1S8SCN2"/>
<evidence type="ECO:0000256" key="1">
    <source>
        <dbReference type="ARBA" id="ARBA00005870"/>
    </source>
</evidence>
<dbReference type="SMART" id="SM00838">
    <property type="entry name" value="EFG_C"/>
    <property type="match status" value="1"/>
</dbReference>
<proteinExistence type="inferred from homology"/>
<evidence type="ECO:0000256" key="4">
    <source>
        <dbReference type="ARBA" id="ARBA00023134"/>
    </source>
</evidence>
<evidence type="ECO:0000256" key="2">
    <source>
        <dbReference type="ARBA" id="ARBA00017872"/>
    </source>
</evidence>
<dbReference type="SUPFAM" id="SSF52540">
    <property type="entry name" value="P-loop containing nucleoside triphosphate hydrolases"/>
    <property type="match status" value="1"/>
</dbReference>
<dbReference type="InterPro" id="IPR000795">
    <property type="entry name" value="T_Tr_GTP-bd_dom"/>
</dbReference>
<keyword evidence="7" id="KW-0251">Elongation factor</keyword>
<dbReference type="NCBIfam" id="NF009891">
    <property type="entry name" value="PRK13351.1-1"/>
    <property type="match status" value="1"/>
</dbReference>
<accession>A0A1S8SCN2</accession>
<dbReference type="InterPro" id="IPR020568">
    <property type="entry name" value="Ribosomal_Su5_D2-typ_SF"/>
</dbReference>
<dbReference type="CDD" id="cd04170">
    <property type="entry name" value="EF-G_bact"/>
    <property type="match status" value="1"/>
</dbReference>
<dbReference type="GO" id="GO:0003746">
    <property type="term" value="F:translation elongation factor activity"/>
    <property type="evidence" value="ECO:0007669"/>
    <property type="project" value="UniProtKB-UniRule"/>
</dbReference>
<keyword evidence="7" id="KW-0648">Protein biosynthesis</keyword>
<dbReference type="InterPro" id="IPR035649">
    <property type="entry name" value="EFG_V"/>
</dbReference>
<dbReference type="CDD" id="cd04088">
    <property type="entry name" value="EFG_mtEFG_II"/>
    <property type="match status" value="1"/>
</dbReference>
<dbReference type="InterPro" id="IPR009022">
    <property type="entry name" value="EFG_III"/>
</dbReference>
<dbReference type="InterPro" id="IPR009000">
    <property type="entry name" value="Transl_B-barrel_sf"/>
</dbReference>
<reference evidence="7 8" key="1">
    <citation type="submission" date="2016-05" db="EMBL/GenBank/DDBJ databases">
        <title>Microbial solvent formation.</title>
        <authorList>
            <person name="Poehlein A."/>
            <person name="Montoya Solano J.D."/>
            <person name="Flitsch S."/>
            <person name="Krabben P."/>
            <person name="Duerre P."/>
            <person name="Daniel R."/>
        </authorList>
    </citation>
    <scope>NUCLEOTIDE SEQUENCE [LARGE SCALE GENOMIC DNA]</scope>
    <source>
        <strain evidence="7 8">DSM 53</strain>
    </source>
</reference>
<dbReference type="InterPro" id="IPR004540">
    <property type="entry name" value="Transl_elong_EFG/EF2"/>
</dbReference>
<dbReference type="Pfam" id="PF14492">
    <property type="entry name" value="EFG_III"/>
    <property type="match status" value="1"/>
</dbReference>
<dbReference type="Proteomes" id="UP000190973">
    <property type="component" value="Unassembled WGS sequence"/>
</dbReference>
<dbReference type="InterPro" id="IPR027417">
    <property type="entry name" value="P-loop_NTPase"/>
</dbReference>
<evidence type="ECO:0000256" key="3">
    <source>
        <dbReference type="ARBA" id="ARBA00022741"/>
    </source>
</evidence>
<dbReference type="GO" id="GO:0032790">
    <property type="term" value="P:ribosome disassembly"/>
    <property type="evidence" value="ECO:0007669"/>
    <property type="project" value="TreeGrafter"/>
</dbReference>
<dbReference type="PANTHER" id="PTHR43261:SF6">
    <property type="entry name" value="ELONGATION FACTOR G-LIKE PROTEIN"/>
    <property type="match status" value="1"/>
</dbReference>
<dbReference type="CDD" id="cd16262">
    <property type="entry name" value="EFG_III"/>
    <property type="match status" value="1"/>
</dbReference>
<dbReference type="FunFam" id="3.30.230.10:FF:000003">
    <property type="entry name" value="Elongation factor G"/>
    <property type="match status" value="1"/>
</dbReference>